<dbReference type="AlphaFoldDB" id="X8E415"/>
<feature type="transmembrane region" description="Helical" evidence="2">
    <location>
        <begin position="28"/>
        <end position="47"/>
    </location>
</feature>
<proteinExistence type="predicted"/>
<organism evidence="3">
    <name type="scientific">Mycobacterium xenopi 4042</name>
    <dbReference type="NCBI Taxonomy" id="1299334"/>
    <lineage>
        <taxon>Bacteria</taxon>
        <taxon>Bacillati</taxon>
        <taxon>Actinomycetota</taxon>
        <taxon>Actinomycetes</taxon>
        <taxon>Mycobacteriales</taxon>
        <taxon>Mycobacteriaceae</taxon>
        <taxon>Mycobacterium</taxon>
    </lineage>
</organism>
<dbReference type="Pfam" id="PF02515">
    <property type="entry name" value="CoA_transf_3"/>
    <property type="match status" value="1"/>
</dbReference>
<reference evidence="3" key="1">
    <citation type="submission" date="2014-01" db="EMBL/GenBank/DDBJ databases">
        <authorList>
            <person name="Brown-Elliot B."/>
            <person name="Wallace R."/>
            <person name="Lenaerts A."/>
            <person name="Ordway D."/>
            <person name="DeGroote M.A."/>
            <person name="Parker T."/>
            <person name="Sizemore C."/>
            <person name="Tallon L.J."/>
            <person name="Sadzewicz L.K."/>
            <person name="Sengamalay N."/>
            <person name="Fraser C.M."/>
            <person name="Hine E."/>
            <person name="Shefchek K.A."/>
            <person name="Das S.P."/>
            <person name="Tettelin H."/>
        </authorList>
    </citation>
    <scope>NUCLEOTIDE SEQUENCE [LARGE SCALE GENOMIC DNA]</scope>
    <source>
        <strain evidence="3">4042</strain>
    </source>
</reference>
<keyword evidence="2" id="KW-1133">Transmembrane helix</keyword>
<name>X8E415_MYCXE</name>
<keyword evidence="2" id="KW-0472">Membrane</keyword>
<feature type="compositionally biased region" description="Low complexity" evidence="1">
    <location>
        <begin position="141"/>
        <end position="156"/>
    </location>
</feature>
<dbReference type="PANTHER" id="PTHR48228">
    <property type="entry name" value="SUCCINYL-COA--D-CITRAMALATE COA-TRANSFERASE"/>
    <property type="match status" value="1"/>
</dbReference>
<feature type="region of interest" description="Disordered" evidence="1">
    <location>
        <begin position="137"/>
        <end position="156"/>
    </location>
</feature>
<dbReference type="EMBL" id="JAOB01000010">
    <property type="protein sequence ID" value="EUA75329.1"/>
    <property type="molecule type" value="Genomic_DNA"/>
</dbReference>
<evidence type="ECO:0000256" key="1">
    <source>
        <dbReference type="SAM" id="MobiDB-lite"/>
    </source>
</evidence>
<gene>
    <name evidence="3" type="ORF">I553_3221</name>
</gene>
<keyword evidence="3" id="KW-0808">Transferase</keyword>
<evidence type="ECO:0000313" key="3">
    <source>
        <dbReference type="EMBL" id="EUA75329.1"/>
    </source>
</evidence>
<dbReference type="PANTHER" id="PTHR48228:SF5">
    <property type="entry name" value="ALPHA-METHYLACYL-COA RACEMASE"/>
    <property type="match status" value="1"/>
</dbReference>
<dbReference type="InterPro" id="IPR023606">
    <property type="entry name" value="CoA-Trfase_III_dom_1_sf"/>
</dbReference>
<dbReference type="SUPFAM" id="SSF89796">
    <property type="entry name" value="CoA-transferase family III (CaiB/BaiF)"/>
    <property type="match status" value="1"/>
</dbReference>
<dbReference type="InterPro" id="IPR050509">
    <property type="entry name" value="CoA-transferase_III"/>
</dbReference>
<protein>
    <submittedName>
        <fullName evidence="3">CoA-transferase III family protein</fullName>
    </submittedName>
</protein>
<dbReference type="PATRIC" id="fig|1299334.3.peg.728"/>
<dbReference type="InterPro" id="IPR003673">
    <property type="entry name" value="CoA-Trfase_fam_III"/>
</dbReference>
<evidence type="ECO:0000256" key="2">
    <source>
        <dbReference type="SAM" id="Phobius"/>
    </source>
</evidence>
<sequence>MDYTVNAATGFPLVTGPANHAGPINHVLPAWDVCCGLYAALAVLAALRRRDHSGVGTQVSVALEDVALATAANLGWLTEPQVNGTQRPRLGNAIYGQYGQDFTSSDGVAFMVVTLTPGTFVTLSRSRVPVQRCRRLRRRSAPTSATKPTATATAMR</sequence>
<comment type="caution">
    <text evidence="3">The sequence shown here is derived from an EMBL/GenBank/DDBJ whole genome shotgun (WGS) entry which is preliminary data.</text>
</comment>
<dbReference type="Gene3D" id="3.40.50.10540">
    <property type="entry name" value="Crotonobetainyl-coa:carnitine coa-transferase, domain 1"/>
    <property type="match status" value="1"/>
</dbReference>
<keyword evidence="2" id="KW-0812">Transmembrane</keyword>
<dbReference type="GO" id="GO:0016740">
    <property type="term" value="F:transferase activity"/>
    <property type="evidence" value="ECO:0007669"/>
    <property type="project" value="UniProtKB-KW"/>
</dbReference>
<accession>X8E415</accession>